<protein>
    <submittedName>
        <fullName evidence="3">Lipase family protein</fullName>
    </submittedName>
</protein>
<feature type="domain" description="Fungal lipase-type" evidence="2">
    <location>
        <begin position="94"/>
        <end position="233"/>
    </location>
</feature>
<dbReference type="RefSeq" id="WP_186502653.1">
    <property type="nucleotide sequence ID" value="NZ_JACOGK010000009.1"/>
</dbReference>
<feature type="signal peptide" evidence="1">
    <location>
        <begin position="1"/>
        <end position="22"/>
    </location>
</feature>
<evidence type="ECO:0000313" key="3">
    <source>
        <dbReference type="EMBL" id="MBC3536496.1"/>
    </source>
</evidence>
<organism evidence="3 4">
    <name type="scientific">Megasphaera hominis</name>
    <dbReference type="NCBI Taxonomy" id="159836"/>
    <lineage>
        <taxon>Bacteria</taxon>
        <taxon>Bacillati</taxon>
        <taxon>Bacillota</taxon>
        <taxon>Negativicutes</taxon>
        <taxon>Veillonellales</taxon>
        <taxon>Veillonellaceae</taxon>
        <taxon>Megasphaera</taxon>
    </lineage>
</organism>
<dbReference type="InterPro" id="IPR002921">
    <property type="entry name" value="Fungal_lipase-type"/>
</dbReference>
<sequence length="308" mass="33658">MKLAATCVTLCLAALSFGTVLAAPATPEETQAALRYTAAWASLASYGDKAGQMARREFTNDGWQYTYYDRRDKKSDVQYVLLRKPQDQTAPAILAMTGTTNLADVRSDLRTHGVPFKGQAVTGPEAPRVHQGFWDYTQAILNTPLEDTTKEPVLASALIHADEKAPAGVLLTGHSLGGAAATLTAVWLAGQGVGPEQIRTITFGAPAVGNKYFVRDYDGQFHLDRIVLKGDPVLGLLQTFHMGYVQFPEETVWQETGYTPYFPHSMIVYADLPCDTITTLCGAKMEALSINRHSQRGRRQSILHLLPS</sequence>
<gene>
    <name evidence="3" type="ORF">H8J70_04425</name>
</gene>
<dbReference type="InterPro" id="IPR029058">
    <property type="entry name" value="AB_hydrolase_fold"/>
</dbReference>
<feature type="chain" id="PRO_5045950387" evidence="1">
    <location>
        <begin position="23"/>
        <end position="308"/>
    </location>
</feature>
<evidence type="ECO:0000313" key="4">
    <source>
        <dbReference type="Proteomes" id="UP000606870"/>
    </source>
</evidence>
<reference evidence="3 4" key="1">
    <citation type="submission" date="2020-08" db="EMBL/GenBank/DDBJ databases">
        <authorList>
            <person name="Liu C."/>
            <person name="Sun Q."/>
        </authorList>
    </citation>
    <scope>NUCLEOTIDE SEQUENCE [LARGE SCALE GENOMIC DNA]</scope>
    <source>
        <strain evidence="3 4">NSJ-59</strain>
    </source>
</reference>
<accession>A0ABR6VJW9</accession>
<dbReference type="PANTHER" id="PTHR45856:SF24">
    <property type="entry name" value="FUNGAL LIPASE-LIKE DOMAIN-CONTAINING PROTEIN"/>
    <property type="match status" value="1"/>
</dbReference>
<keyword evidence="4" id="KW-1185">Reference proteome</keyword>
<dbReference type="SUPFAM" id="SSF53474">
    <property type="entry name" value="alpha/beta-Hydrolases"/>
    <property type="match status" value="1"/>
</dbReference>
<comment type="caution">
    <text evidence="3">The sequence shown here is derived from an EMBL/GenBank/DDBJ whole genome shotgun (WGS) entry which is preliminary data.</text>
</comment>
<dbReference type="Proteomes" id="UP000606870">
    <property type="component" value="Unassembled WGS sequence"/>
</dbReference>
<dbReference type="CDD" id="cd00519">
    <property type="entry name" value="Lipase_3"/>
    <property type="match status" value="1"/>
</dbReference>
<proteinExistence type="predicted"/>
<dbReference type="PANTHER" id="PTHR45856">
    <property type="entry name" value="ALPHA/BETA-HYDROLASES SUPERFAMILY PROTEIN"/>
    <property type="match status" value="1"/>
</dbReference>
<evidence type="ECO:0000259" key="2">
    <source>
        <dbReference type="Pfam" id="PF01764"/>
    </source>
</evidence>
<dbReference type="Pfam" id="PF01764">
    <property type="entry name" value="Lipase_3"/>
    <property type="match status" value="1"/>
</dbReference>
<dbReference type="InterPro" id="IPR051218">
    <property type="entry name" value="Sec_MonoDiacylglyc_Lipase"/>
</dbReference>
<name>A0ABR6VJW9_9FIRM</name>
<evidence type="ECO:0000256" key="1">
    <source>
        <dbReference type="SAM" id="SignalP"/>
    </source>
</evidence>
<dbReference type="EMBL" id="JACOGK010000009">
    <property type="protein sequence ID" value="MBC3536496.1"/>
    <property type="molecule type" value="Genomic_DNA"/>
</dbReference>
<dbReference type="Gene3D" id="3.40.50.1820">
    <property type="entry name" value="alpha/beta hydrolase"/>
    <property type="match status" value="1"/>
</dbReference>
<keyword evidence="1" id="KW-0732">Signal</keyword>